<dbReference type="FunFam" id="2.102.20.10:FF:000001">
    <property type="entry name" value="Beta-galactosidase A"/>
    <property type="match status" value="1"/>
</dbReference>
<dbReference type="GO" id="GO:0005975">
    <property type="term" value="P:carbohydrate metabolic process"/>
    <property type="evidence" value="ECO:0007669"/>
    <property type="project" value="InterPro"/>
</dbReference>
<dbReference type="HOGENOM" id="CLU_005732_2_0_1"/>
<comment type="similarity">
    <text evidence="2 8">Belongs to the glycosyl hydrolase 35 family.</text>
</comment>
<comment type="catalytic activity">
    <reaction evidence="1">
        <text>Hydrolysis of terminal non-reducing beta-D-galactose residues in beta-D-galactosides.</text>
        <dbReference type="EC" id="3.2.1.23"/>
    </reaction>
</comment>
<dbReference type="InterPro" id="IPR037110">
    <property type="entry name" value="Betagal_dom2_sf"/>
</dbReference>
<dbReference type="EC" id="3.2.1.23" evidence="3"/>
<accession>A0A084B6L5</accession>
<dbReference type="InterPro" id="IPR018954">
    <property type="entry name" value="Betagal_dom2"/>
</dbReference>
<feature type="signal peptide" evidence="9">
    <location>
        <begin position="1"/>
        <end position="18"/>
    </location>
</feature>
<keyword evidence="5" id="KW-0378">Hydrolase</keyword>
<dbReference type="InterPro" id="IPR036833">
    <property type="entry name" value="BetaGal_dom3_sf"/>
</dbReference>
<evidence type="ECO:0000256" key="7">
    <source>
        <dbReference type="ARBA" id="ARBA00023295"/>
    </source>
</evidence>
<evidence type="ECO:0000256" key="1">
    <source>
        <dbReference type="ARBA" id="ARBA00001412"/>
    </source>
</evidence>
<dbReference type="InterPro" id="IPR031330">
    <property type="entry name" value="Gly_Hdrlase_35_cat"/>
</dbReference>
<dbReference type="SMART" id="SM01029">
    <property type="entry name" value="BetaGal_dom2"/>
    <property type="match status" value="1"/>
</dbReference>
<dbReference type="SUPFAM" id="SSF117100">
    <property type="entry name" value="Beta-galactosidase LacA, domain 3"/>
    <property type="match status" value="1"/>
</dbReference>
<evidence type="ECO:0000259" key="10">
    <source>
        <dbReference type="SMART" id="SM01029"/>
    </source>
</evidence>
<protein>
    <recommendedName>
        <fullName evidence="3">beta-galactosidase</fullName>
        <ecNumber evidence="3">3.2.1.23</ecNumber>
    </recommendedName>
</protein>
<dbReference type="InterPro" id="IPR025972">
    <property type="entry name" value="BetaGal_dom3"/>
</dbReference>
<name>A0A084B6L5_STACB</name>
<evidence type="ECO:0000256" key="9">
    <source>
        <dbReference type="SAM" id="SignalP"/>
    </source>
</evidence>
<evidence type="ECO:0000256" key="8">
    <source>
        <dbReference type="RuleBase" id="RU003679"/>
    </source>
</evidence>
<feature type="domain" description="Beta-galactosidase" evidence="10">
    <location>
        <begin position="410"/>
        <end position="586"/>
    </location>
</feature>
<evidence type="ECO:0000256" key="5">
    <source>
        <dbReference type="ARBA" id="ARBA00022801"/>
    </source>
</evidence>
<dbReference type="PANTHER" id="PTHR23421">
    <property type="entry name" value="BETA-GALACTOSIDASE RELATED"/>
    <property type="match status" value="1"/>
</dbReference>
<dbReference type="Pfam" id="PF10435">
    <property type="entry name" value="BetaGal_dom2"/>
    <property type="match status" value="1"/>
</dbReference>
<dbReference type="Gene3D" id="2.60.120.260">
    <property type="entry name" value="Galactose-binding domain-like"/>
    <property type="match status" value="2"/>
</dbReference>
<feature type="chain" id="PRO_5001771476" description="beta-galactosidase" evidence="9">
    <location>
        <begin position="19"/>
        <end position="1024"/>
    </location>
</feature>
<keyword evidence="12" id="KW-1185">Reference proteome</keyword>
<evidence type="ECO:0000256" key="3">
    <source>
        <dbReference type="ARBA" id="ARBA00012756"/>
    </source>
</evidence>
<organism evidence="11 12">
    <name type="scientific">Stachybotrys chartarum (strain CBS 109288 / IBT 7711)</name>
    <name type="common">Toxic black mold</name>
    <name type="synonym">Stilbospora chartarum</name>
    <dbReference type="NCBI Taxonomy" id="1280523"/>
    <lineage>
        <taxon>Eukaryota</taxon>
        <taxon>Fungi</taxon>
        <taxon>Dikarya</taxon>
        <taxon>Ascomycota</taxon>
        <taxon>Pezizomycotina</taxon>
        <taxon>Sordariomycetes</taxon>
        <taxon>Hypocreomycetidae</taxon>
        <taxon>Hypocreales</taxon>
        <taxon>Stachybotryaceae</taxon>
        <taxon>Stachybotrys</taxon>
    </lineage>
</organism>
<dbReference type="GO" id="GO:0004565">
    <property type="term" value="F:beta-galactosidase activity"/>
    <property type="evidence" value="ECO:0007669"/>
    <property type="project" value="UniProtKB-EC"/>
</dbReference>
<sequence>MKLSIVFGAVLTLASSDAFRIPRGTTEQLLGDRQKRDLLQDIVTWDAYSLFIHGERGMMFSGEVHPFRQPVPSLHLDIFQKIKALGFNMVSYYVDWALLEGKPGEFRADGIFDFQAFFDAATEAGIYLLARPGPYINAEVSGGGFPGWLQRVPALLRTRDPEYLAATENYVANIGAITARAQITNGGPVILLQVLDLMTMLYRLCKLTSLLPENEYSAAPDIDPFPDTVYFQYLIDQYRNASIVVPTINNDVWPGGNNRPGIGEGEVDIYGHDSYPLGFDCANPDVWGEDALTTTWYQDHMRNSPNTPYAIPEFQGGAFDPFGGWGFEQCSELVNHEFERVFYKNNFANGLRIFNIYMTYGGTNWGNLGHSGGYTSYDYAASIREDRRVDREKYSELKLEAQFMKVSPGYLLTIPQTPTTGIHSANEEITITPLLSNSTGHFFVIRHTDYQNTGSADYTVMLPTSAGDIVIPQLGGQLSLHRRDSKFHVTDYPVGDFTLLYSTAEIFTWKAFEDKTVIVVYGGPEELHELAVKGDFEAEVLEGEDVITEVMDDATVIQYTTSPSRSVVKVGDLVVYLLDRNSAYNYWVPDLPGDGQNPAYGTSLMNPKSIIVNGGYLVRSVSVEDSSLKVQADFNRTTSLEVIGVPGGISTLILNGEDLAYTISDLGNWISQPDIELPEIALPDLSSLDWHYIDSLPEIRSDYDDSGWTVADHPTTNNTVAPLRTPVSLYGSDYGYHTGTLIFRGHFTAHGTEEELRLWSQGGSASASAVWLDDEFLGSFKGFDYARGSNSTYALPTLTRGKRYVLTIVVDNNGIHTNWTPGFDEMKEPRGIIDYAIVSPSGCRTRISTWKITGNLGGEDYIDKFRGPLNEGGLFFERQGYHQGSPPLDEFSIGNPYEGIDHAGVAYYTAKLTLDLPSDKYDIPLSFVFENTTDSSDYRALLYVNGFQFGKYLSNIGPQDEYPVPEGILNYNGDNWLGLSIWALEDGGAKVPNFAVKAGTAILTGRQPVVLVEGPNYSRRQDAY</sequence>
<keyword evidence="4 9" id="KW-0732">Signal</keyword>
<dbReference type="Pfam" id="PF13363">
    <property type="entry name" value="BetaGal_dom3"/>
    <property type="match status" value="1"/>
</dbReference>
<dbReference type="SUPFAM" id="SSF51445">
    <property type="entry name" value="(Trans)glycosidases"/>
    <property type="match status" value="1"/>
</dbReference>
<dbReference type="Gene3D" id="3.20.20.80">
    <property type="entry name" value="Glycosidases"/>
    <property type="match status" value="1"/>
</dbReference>
<evidence type="ECO:0000256" key="2">
    <source>
        <dbReference type="ARBA" id="ARBA00009809"/>
    </source>
</evidence>
<dbReference type="Pfam" id="PF01301">
    <property type="entry name" value="Glyco_hydro_35"/>
    <property type="match status" value="1"/>
</dbReference>
<dbReference type="Pfam" id="PF13364">
    <property type="entry name" value="BetaGal_ABD2"/>
    <property type="match status" value="2"/>
</dbReference>
<dbReference type="InterPro" id="IPR017853">
    <property type="entry name" value="GH"/>
</dbReference>
<reference evidence="11 12" key="1">
    <citation type="journal article" date="2014" name="BMC Genomics">
        <title>Comparative genome sequencing reveals chemotype-specific gene clusters in the toxigenic black mold Stachybotrys.</title>
        <authorList>
            <person name="Semeiks J."/>
            <person name="Borek D."/>
            <person name="Otwinowski Z."/>
            <person name="Grishin N.V."/>
        </authorList>
    </citation>
    <scope>NUCLEOTIDE SEQUENCE [LARGE SCALE GENOMIC DNA]</scope>
    <source>
        <strain evidence="12">CBS 109288 / IBT 7711</strain>
    </source>
</reference>
<evidence type="ECO:0000313" key="11">
    <source>
        <dbReference type="EMBL" id="KEY73194.1"/>
    </source>
</evidence>
<dbReference type="Proteomes" id="UP000028045">
    <property type="component" value="Unassembled WGS sequence"/>
</dbReference>
<dbReference type="SUPFAM" id="SSF49785">
    <property type="entry name" value="Galactose-binding domain-like"/>
    <property type="match status" value="2"/>
</dbReference>
<dbReference type="SUPFAM" id="SSF51011">
    <property type="entry name" value="Glycosyl hydrolase domain"/>
    <property type="match status" value="1"/>
</dbReference>
<dbReference type="InterPro" id="IPR025300">
    <property type="entry name" value="BetaGal_jelly_roll_dom"/>
</dbReference>
<dbReference type="PRINTS" id="PR00742">
    <property type="entry name" value="GLHYDRLASE35"/>
</dbReference>
<keyword evidence="7" id="KW-0326">Glycosidase</keyword>
<dbReference type="Gene3D" id="2.102.20.10">
    <property type="entry name" value="Beta-galactosidase, domain 2"/>
    <property type="match status" value="1"/>
</dbReference>
<dbReference type="AlphaFoldDB" id="A0A084B6L5"/>
<dbReference type="OrthoDB" id="1657402at2759"/>
<proteinExistence type="inferred from homology"/>
<dbReference type="Gene3D" id="2.60.390.10">
    <property type="entry name" value="Beta-galactosidase, domain 3"/>
    <property type="match status" value="1"/>
</dbReference>
<evidence type="ECO:0000256" key="4">
    <source>
        <dbReference type="ARBA" id="ARBA00022729"/>
    </source>
</evidence>
<gene>
    <name evidence="11" type="ORF">S7711_04160</name>
</gene>
<dbReference type="FunFam" id="3.20.20.80:FF:000040">
    <property type="entry name" value="Beta-galactosidase A"/>
    <property type="match status" value="1"/>
</dbReference>
<keyword evidence="6" id="KW-0325">Glycoprotein</keyword>
<evidence type="ECO:0000313" key="12">
    <source>
        <dbReference type="Proteomes" id="UP000028045"/>
    </source>
</evidence>
<dbReference type="InterPro" id="IPR001944">
    <property type="entry name" value="Glycoside_Hdrlase_35"/>
</dbReference>
<dbReference type="InterPro" id="IPR008979">
    <property type="entry name" value="Galactose-bd-like_sf"/>
</dbReference>
<evidence type="ECO:0000256" key="6">
    <source>
        <dbReference type="ARBA" id="ARBA00023180"/>
    </source>
</evidence>
<dbReference type="FunFam" id="2.60.120.260:FF:000065">
    <property type="entry name" value="Beta-galactosidase A"/>
    <property type="match status" value="1"/>
</dbReference>
<dbReference type="EMBL" id="KL647898">
    <property type="protein sequence ID" value="KEY73194.1"/>
    <property type="molecule type" value="Genomic_DNA"/>
</dbReference>